<dbReference type="InParanoid" id="A0A5C3PG61"/>
<dbReference type="Proteomes" id="UP000308197">
    <property type="component" value="Unassembled WGS sequence"/>
</dbReference>
<accession>A0A5C3PG61</accession>
<proteinExistence type="predicted"/>
<dbReference type="AlphaFoldDB" id="A0A5C3PG61"/>
<dbReference type="EMBL" id="ML211107">
    <property type="protein sequence ID" value="TFK88576.1"/>
    <property type="molecule type" value="Genomic_DNA"/>
</dbReference>
<organism evidence="1 2">
    <name type="scientific">Polyporus arcularius HHB13444</name>
    <dbReference type="NCBI Taxonomy" id="1314778"/>
    <lineage>
        <taxon>Eukaryota</taxon>
        <taxon>Fungi</taxon>
        <taxon>Dikarya</taxon>
        <taxon>Basidiomycota</taxon>
        <taxon>Agaricomycotina</taxon>
        <taxon>Agaricomycetes</taxon>
        <taxon>Polyporales</taxon>
        <taxon>Polyporaceae</taxon>
        <taxon>Polyporus</taxon>
    </lineage>
</organism>
<reference evidence="1 2" key="1">
    <citation type="journal article" date="2019" name="Nat. Ecol. Evol.">
        <title>Megaphylogeny resolves global patterns of mushroom evolution.</title>
        <authorList>
            <person name="Varga T."/>
            <person name="Krizsan K."/>
            <person name="Foldi C."/>
            <person name="Dima B."/>
            <person name="Sanchez-Garcia M."/>
            <person name="Sanchez-Ramirez S."/>
            <person name="Szollosi G.J."/>
            <person name="Szarkandi J.G."/>
            <person name="Papp V."/>
            <person name="Albert L."/>
            <person name="Andreopoulos W."/>
            <person name="Angelini C."/>
            <person name="Antonin V."/>
            <person name="Barry K.W."/>
            <person name="Bougher N.L."/>
            <person name="Buchanan P."/>
            <person name="Buyck B."/>
            <person name="Bense V."/>
            <person name="Catcheside P."/>
            <person name="Chovatia M."/>
            <person name="Cooper J."/>
            <person name="Damon W."/>
            <person name="Desjardin D."/>
            <person name="Finy P."/>
            <person name="Geml J."/>
            <person name="Haridas S."/>
            <person name="Hughes K."/>
            <person name="Justo A."/>
            <person name="Karasinski D."/>
            <person name="Kautmanova I."/>
            <person name="Kiss B."/>
            <person name="Kocsube S."/>
            <person name="Kotiranta H."/>
            <person name="LaButti K.M."/>
            <person name="Lechner B.E."/>
            <person name="Liimatainen K."/>
            <person name="Lipzen A."/>
            <person name="Lukacs Z."/>
            <person name="Mihaltcheva S."/>
            <person name="Morgado L.N."/>
            <person name="Niskanen T."/>
            <person name="Noordeloos M.E."/>
            <person name="Ohm R.A."/>
            <person name="Ortiz-Santana B."/>
            <person name="Ovrebo C."/>
            <person name="Racz N."/>
            <person name="Riley R."/>
            <person name="Savchenko A."/>
            <person name="Shiryaev A."/>
            <person name="Soop K."/>
            <person name="Spirin V."/>
            <person name="Szebenyi C."/>
            <person name="Tomsovsky M."/>
            <person name="Tulloss R.E."/>
            <person name="Uehling J."/>
            <person name="Grigoriev I.V."/>
            <person name="Vagvolgyi C."/>
            <person name="Papp T."/>
            <person name="Martin F.M."/>
            <person name="Miettinen O."/>
            <person name="Hibbett D.S."/>
            <person name="Nagy L.G."/>
        </authorList>
    </citation>
    <scope>NUCLEOTIDE SEQUENCE [LARGE SCALE GENOMIC DNA]</scope>
    <source>
        <strain evidence="1 2">HHB13444</strain>
    </source>
</reference>
<evidence type="ECO:0000313" key="2">
    <source>
        <dbReference type="Proteomes" id="UP000308197"/>
    </source>
</evidence>
<feature type="non-terminal residue" evidence="1">
    <location>
        <position position="1"/>
    </location>
</feature>
<name>A0A5C3PG61_9APHY</name>
<sequence>RRSLLARSRIDTFARYSRPRKAIYSLGYVPVDATWGSGVDARTLTVAAGRITIWVIGTLERLVYTVDHTAPSSLSVAVSLLRECDRARMINLLRRTAPKSSELMIDTLISEADCIRAEVFRSIYDASVKYEETSFMKRMCVTDLCPGDYVLVETMLVRKLNPADGHAWTVNFELCSLSLLNGAPRAALLQRETGFRGEM</sequence>
<protein>
    <submittedName>
        <fullName evidence="1">Uncharacterized protein</fullName>
    </submittedName>
</protein>
<keyword evidence="2" id="KW-1185">Reference proteome</keyword>
<evidence type="ECO:0000313" key="1">
    <source>
        <dbReference type="EMBL" id="TFK88576.1"/>
    </source>
</evidence>
<gene>
    <name evidence="1" type="ORF">K466DRAFT_488631</name>
</gene>